<evidence type="ECO:0000313" key="2">
    <source>
        <dbReference type="Proteomes" id="UP001385892"/>
    </source>
</evidence>
<reference evidence="1 2" key="1">
    <citation type="submission" date="2024-03" db="EMBL/GenBank/DDBJ databases">
        <title>Novel species of the genus Variovorax.</title>
        <authorList>
            <person name="Liu Q."/>
            <person name="Xin Y.-H."/>
        </authorList>
    </citation>
    <scope>NUCLEOTIDE SEQUENCE [LARGE SCALE GENOMIC DNA]</scope>
    <source>
        <strain evidence="1 2">KACC 18900</strain>
    </source>
</reference>
<dbReference type="RefSeq" id="WP_340340908.1">
    <property type="nucleotide sequence ID" value="NZ_JBBKZT010000001.1"/>
</dbReference>
<comment type="caution">
    <text evidence="1">The sequence shown here is derived from an EMBL/GenBank/DDBJ whole genome shotgun (WGS) entry which is preliminary data.</text>
</comment>
<name>A0ABU8WE85_9BURK</name>
<protein>
    <submittedName>
        <fullName evidence="1">HlyD family secretion protein</fullName>
    </submittedName>
</protein>
<proteinExistence type="predicted"/>
<organism evidence="1 2">
    <name type="scientific">Variovorax rhizosphaerae</name>
    <dbReference type="NCBI Taxonomy" id="1836200"/>
    <lineage>
        <taxon>Bacteria</taxon>
        <taxon>Pseudomonadati</taxon>
        <taxon>Pseudomonadota</taxon>
        <taxon>Betaproteobacteria</taxon>
        <taxon>Burkholderiales</taxon>
        <taxon>Comamonadaceae</taxon>
        <taxon>Variovorax</taxon>
    </lineage>
</organism>
<sequence length="199" mass="21141">MAGKGGDGAARQVVAERFASRYGAERDARVAELARLQLVAQHDGVLRDVDPSLRPGSWVNATTPIAWLVDSRRWRAEAMVSEQDALRLSAGQRASIYVQGGNGVPLEGTVLAADNHPSQKLPHLLLAQSHGGPIALSPGAPPAALRPSETLYRVLVEGDGALDVEAVRLARAHFHAEPVSLARRWAAAAISAVIQQADF</sequence>
<dbReference type="Gene3D" id="2.40.30.170">
    <property type="match status" value="1"/>
</dbReference>
<accession>A0ABU8WE85</accession>
<dbReference type="Proteomes" id="UP001385892">
    <property type="component" value="Unassembled WGS sequence"/>
</dbReference>
<dbReference type="EMBL" id="JBBKZT010000001">
    <property type="protein sequence ID" value="MEJ8845108.1"/>
    <property type="molecule type" value="Genomic_DNA"/>
</dbReference>
<evidence type="ECO:0000313" key="1">
    <source>
        <dbReference type="EMBL" id="MEJ8845108.1"/>
    </source>
</evidence>
<keyword evidence="2" id="KW-1185">Reference proteome</keyword>
<gene>
    <name evidence="1" type="ORF">WKW82_00495</name>
</gene>